<dbReference type="PANTHER" id="PTHR34197:SF2">
    <property type="entry name" value="OS04G0591300 PROTEIN"/>
    <property type="match status" value="1"/>
</dbReference>
<evidence type="ECO:0000256" key="1">
    <source>
        <dbReference type="SAM" id="MobiDB-lite"/>
    </source>
</evidence>
<feature type="compositionally biased region" description="Basic and acidic residues" evidence="1">
    <location>
        <begin position="139"/>
        <end position="163"/>
    </location>
</feature>
<protein>
    <submittedName>
        <fullName evidence="2">Uncharacterized protein</fullName>
    </submittedName>
</protein>
<dbReference type="Proteomes" id="UP001396334">
    <property type="component" value="Unassembled WGS sequence"/>
</dbReference>
<evidence type="ECO:0000313" key="3">
    <source>
        <dbReference type="Proteomes" id="UP001396334"/>
    </source>
</evidence>
<feature type="compositionally biased region" description="Polar residues" evidence="1">
    <location>
        <begin position="108"/>
        <end position="126"/>
    </location>
</feature>
<comment type="caution">
    <text evidence="2">The sequence shown here is derived from an EMBL/GenBank/DDBJ whole genome shotgun (WGS) entry which is preliminary data.</text>
</comment>
<dbReference type="PANTHER" id="PTHR34197">
    <property type="entry name" value="OS04G0591300 PROTEIN"/>
    <property type="match status" value="1"/>
</dbReference>
<name>A0ABR2QD58_9ROSI</name>
<sequence>MAFYEDEEVWKCPTHPSKRRRTGICPVCLRDKLASLCPDCAHARPCACITTSSSSSSSSSSFSRFSTLASGNLSGVGAVGRMSNLIESEPAFRRSRSLAIPFLRSKPENLSESNDSAGSKSKTPSFWSMFRAGNKSKRHESEEQQSRHGVGEKERMEADEERRRMMRKSRSMAVTSHSGLGDLKSSPSTKGKGWYFPSPMKVFRQSRVSKLVLQERSPLYRG</sequence>
<evidence type="ECO:0000313" key="2">
    <source>
        <dbReference type="EMBL" id="KAK8998605.1"/>
    </source>
</evidence>
<feature type="region of interest" description="Disordered" evidence="1">
    <location>
        <begin position="108"/>
        <end position="127"/>
    </location>
</feature>
<keyword evidence="3" id="KW-1185">Reference proteome</keyword>
<dbReference type="EMBL" id="JBBPBN010000041">
    <property type="protein sequence ID" value="KAK8998605.1"/>
    <property type="molecule type" value="Genomic_DNA"/>
</dbReference>
<reference evidence="2 3" key="1">
    <citation type="journal article" date="2024" name="G3 (Bethesda)">
        <title>Genome assembly of Hibiscus sabdariffa L. provides insights into metabolisms of medicinal natural products.</title>
        <authorList>
            <person name="Kim T."/>
        </authorList>
    </citation>
    <scope>NUCLEOTIDE SEQUENCE [LARGE SCALE GENOMIC DNA]</scope>
    <source>
        <strain evidence="2">TK-2024</strain>
        <tissue evidence="2">Old leaves</tissue>
    </source>
</reference>
<organism evidence="2 3">
    <name type="scientific">Hibiscus sabdariffa</name>
    <name type="common">roselle</name>
    <dbReference type="NCBI Taxonomy" id="183260"/>
    <lineage>
        <taxon>Eukaryota</taxon>
        <taxon>Viridiplantae</taxon>
        <taxon>Streptophyta</taxon>
        <taxon>Embryophyta</taxon>
        <taxon>Tracheophyta</taxon>
        <taxon>Spermatophyta</taxon>
        <taxon>Magnoliopsida</taxon>
        <taxon>eudicotyledons</taxon>
        <taxon>Gunneridae</taxon>
        <taxon>Pentapetalae</taxon>
        <taxon>rosids</taxon>
        <taxon>malvids</taxon>
        <taxon>Malvales</taxon>
        <taxon>Malvaceae</taxon>
        <taxon>Malvoideae</taxon>
        <taxon>Hibiscus</taxon>
    </lineage>
</organism>
<proteinExistence type="predicted"/>
<gene>
    <name evidence="2" type="ORF">V6N11_083992</name>
</gene>
<feature type="region of interest" description="Disordered" evidence="1">
    <location>
        <begin position="133"/>
        <end position="191"/>
    </location>
</feature>
<accession>A0ABR2QD58</accession>